<dbReference type="InterPro" id="IPR012334">
    <property type="entry name" value="Pectin_lyas_fold"/>
</dbReference>
<evidence type="ECO:0000313" key="2">
    <source>
        <dbReference type="EMBL" id="HJB80701.1"/>
    </source>
</evidence>
<evidence type="ECO:0000256" key="1">
    <source>
        <dbReference type="SAM" id="Phobius"/>
    </source>
</evidence>
<reference evidence="2" key="1">
    <citation type="journal article" date="2021" name="PeerJ">
        <title>Extensive microbial diversity within the chicken gut microbiome revealed by metagenomics and culture.</title>
        <authorList>
            <person name="Gilroy R."/>
            <person name="Ravi A."/>
            <person name="Getino M."/>
            <person name="Pursley I."/>
            <person name="Horton D.L."/>
            <person name="Alikhan N.F."/>
            <person name="Baker D."/>
            <person name="Gharbi K."/>
            <person name="Hall N."/>
            <person name="Watson M."/>
            <person name="Adriaenssens E.M."/>
            <person name="Foster-Nyarko E."/>
            <person name="Jarju S."/>
            <person name="Secka A."/>
            <person name="Antonio M."/>
            <person name="Oren A."/>
            <person name="Chaudhuri R.R."/>
            <person name="La Ragione R."/>
            <person name="Hildebrand F."/>
            <person name="Pallen M.J."/>
        </authorList>
    </citation>
    <scope>NUCLEOTIDE SEQUENCE</scope>
    <source>
        <strain evidence="2">CHK192-8294</strain>
    </source>
</reference>
<comment type="caution">
    <text evidence="2">The sequence shown here is derived from an EMBL/GenBank/DDBJ whole genome shotgun (WGS) entry which is preliminary data.</text>
</comment>
<feature type="transmembrane region" description="Helical" evidence="1">
    <location>
        <begin position="49"/>
        <end position="69"/>
    </location>
</feature>
<dbReference type="SUPFAM" id="SSF51126">
    <property type="entry name" value="Pectin lyase-like"/>
    <property type="match status" value="1"/>
</dbReference>
<gene>
    <name evidence="2" type="ORF">H9712_06930</name>
</gene>
<dbReference type="AlphaFoldDB" id="A0A9D2MMZ8"/>
<reference evidence="2" key="2">
    <citation type="submission" date="2021-04" db="EMBL/GenBank/DDBJ databases">
        <authorList>
            <person name="Gilroy R."/>
        </authorList>
    </citation>
    <scope>NUCLEOTIDE SEQUENCE</scope>
    <source>
        <strain evidence="2">CHK192-8294</strain>
    </source>
</reference>
<evidence type="ECO:0000313" key="3">
    <source>
        <dbReference type="Proteomes" id="UP000823921"/>
    </source>
</evidence>
<sequence length="422" mass="46712">MTGGTRPCPVCGATLPSEASFCPHCMEPLRPRREAEFPIRRWVKPLRRVLFLLVLAALAAAVFLLYQAVTPHTYDGWGELTYHLNDNDYRLAVTFRNDAVPEPEYTVQTVQDWNYDRAAKLFVTHVDTGADAGQVFRQQVETIQVQVTQAQDNPSPITWQQPTYQGDPATEGTALSPLFFDGQSRGEAEIQWTLRMKNGDTLLLRHKMVIEPVDVVDYTPADCDMDTIEDLQALVDQIQAEVPLPTVVRINLPPVHYEGGLTITGRPINLYGTVDDKKMRTAFLGPVTVDVDQGPQCFIENIDFRGSGSGTGLTVEADGRVQDCLFTGWDTGLLVGGDDWADPTGCWFEDNGVGFRFDSVGDYVNGTMLEGNTFRNNGTAVELLRMPGARTLYFNGCVFSGNGTDLSNPANHPTYLSRATFE</sequence>
<accession>A0A9D2MMZ8</accession>
<dbReference type="Gene3D" id="2.160.20.10">
    <property type="entry name" value="Single-stranded right-handed beta-helix, Pectin lyase-like"/>
    <property type="match status" value="1"/>
</dbReference>
<dbReference type="InterPro" id="IPR011050">
    <property type="entry name" value="Pectin_lyase_fold/virulence"/>
</dbReference>
<dbReference type="EMBL" id="DWXO01000069">
    <property type="protein sequence ID" value="HJB80701.1"/>
    <property type="molecule type" value="Genomic_DNA"/>
</dbReference>
<proteinExistence type="predicted"/>
<protein>
    <recommendedName>
        <fullName evidence="4">Zinc-ribbon domain-containing protein</fullName>
    </recommendedName>
</protein>
<organism evidence="2 3">
    <name type="scientific">Candidatus Flavonifractor intestinigallinarum</name>
    <dbReference type="NCBI Taxonomy" id="2838586"/>
    <lineage>
        <taxon>Bacteria</taxon>
        <taxon>Bacillati</taxon>
        <taxon>Bacillota</taxon>
        <taxon>Clostridia</taxon>
        <taxon>Eubacteriales</taxon>
        <taxon>Oscillospiraceae</taxon>
        <taxon>Flavonifractor</taxon>
    </lineage>
</organism>
<name>A0A9D2MMZ8_9FIRM</name>
<evidence type="ECO:0008006" key="4">
    <source>
        <dbReference type="Google" id="ProtNLM"/>
    </source>
</evidence>
<keyword evidence="1" id="KW-0812">Transmembrane</keyword>
<keyword evidence="1" id="KW-1133">Transmembrane helix</keyword>
<keyword evidence="1" id="KW-0472">Membrane</keyword>
<dbReference type="Proteomes" id="UP000823921">
    <property type="component" value="Unassembled WGS sequence"/>
</dbReference>